<dbReference type="SFLD" id="SFLDG00358">
    <property type="entry name" value="Main_(cytGST)"/>
    <property type="match status" value="1"/>
</dbReference>
<dbReference type="Gene3D" id="3.40.30.10">
    <property type="entry name" value="Glutaredoxin"/>
    <property type="match status" value="1"/>
</dbReference>
<evidence type="ECO:0000259" key="1">
    <source>
        <dbReference type="PROSITE" id="PS50404"/>
    </source>
</evidence>
<sequence length="213" mass="22510">MILYDLPISSFGAKVRIAFALKGVAVDSRPPPDGYGSPAYRAIVPAGTIPALVAGDFVLSESIAILEWIEESYPSPSLLPGDAQARARIRQMAAFHDTGIDPPLRRLFPAPPADVAAPQVRRSLDRLGVLEGLLDAAGPFACGPEVTLADCGLPVTLLIADELLARYGAATPETPRLAAVRAAWAGHPVLGPVVATYRDVLAAWARQRFNDPA</sequence>
<dbReference type="PANTHER" id="PTHR42673:SF21">
    <property type="entry name" value="GLUTATHIONE S-TRANSFERASE YFCF"/>
    <property type="match status" value="1"/>
</dbReference>
<feature type="domain" description="GST C-terminal" evidence="2">
    <location>
        <begin position="82"/>
        <end position="209"/>
    </location>
</feature>
<evidence type="ECO:0000313" key="3">
    <source>
        <dbReference type="EMBL" id="PZW48139.1"/>
    </source>
</evidence>
<dbReference type="PROSITE" id="PS50405">
    <property type="entry name" value="GST_CTER"/>
    <property type="match status" value="1"/>
</dbReference>
<dbReference type="AlphaFoldDB" id="A0A2W7J9W5"/>
<dbReference type="SUPFAM" id="SSF47616">
    <property type="entry name" value="GST C-terminal domain-like"/>
    <property type="match status" value="1"/>
</dbReference>
<dbReference type="RefSeq" id="WP_111397538.1">
    <property type="nucleotide sequence ID" value="NZ_QKYU01000006.1"/>
</dbReference>
<dbReference type="PROSITE" id="PS50404">
    <property type="entry name" value="GST_NTER"/>
    <property type="match status" value="1"/>
</dbReference>
<dbReference type="InterPro" id="IPR004045">
    <property type="entry name" value="Glutathione_S-Trfase_N"/>
</dbReference>
<keyword evidence="3" id="KW-0670">Pyruvate</keyword>
<dbReference type="InterPro" id="IPR010987">
    <property type="entry name" value="Glutathione-S-Trfase_C-like"/>
</dbReference>
<dbReference type="InterPro" id="IPR036282">
    <property type="entry name" value="Glutathione-S-Trfase_C_sf"/>
</dbReference>
<feature type="domain" description="GST N-terminal" evidence="1">
    <location>
        <begin position="1"/>
        <end position="77"/>
    </location>
</feature>
<gene>
    <name evidence="3" type="ORF">C8P66_106143</name>
</gene>
<dbReference type="GO" id="GO:0004364">
    <property type="term" value="F:glutathione transferase activity"/>
    <property type="evidence" value="ECO:0007669"/>
    <property type="project" value="TreeGrafter"/>
</dbReference>
<dbReference type="PANTHER" id="PTHR42673">
    <property type="entry name" value="MALEYLACETOACETATE ISOMERASE"/>
    <property type="match status" value="1"/>
</dbReference>
<evidence type="ECO:0000313" key="4">
    <source>
        <dbReference type="Proteomes" id="UP000249688"/>
    </source>
</evidence>
<dbReference type="Gene3D" id="1.20.1050.10">
    <property type="match status" value="1"/>
</dbReference>
<comment type="caution">
    <text evidence="3">The sequence shown here is derived from an EMBL/GenBank/DDBJ whole genome shotgun (WGS) entry which is preliminary data.</text>
</comment>
<dbReference type="OrthoDB" id="9810080at2"/>
<dbReference type="Pfam" id="PF13417">
    <property type="entry name" value="GST_N_3"/>
    <property type="match status" value="1"/>
</dbReference>
<keyword evidence="3" id="KW-0413">Isomerase</keyword>
<dbReference type="EMBL" id="QKYU01000006">
    <property type="protein sequence ID" value="PZW48139.1"/>
    <property type="molecule type" value="Genomic_DNA"/>
</dbReference>
<keyword evidence="4" id="KW-1185">Reference proteome</keyword>
<dbReference type="InterPro" id="IPR040079">
    <property type="entry name" value="Glutathione_S-Trfase"/>
</dbReference>
<proteinExistence type="predicted"/>
<dbReference type="SFLD" id="SFLDS00019">
    <property type="entry name" value="Glutathione_Transferase_(cytos"/>
    <property type="match status" value="1"/>
</dbReference>
<dbReference type="GO" id="GO:0016034">
    <property type="term" value="F:maleylacetoacetate isomerase activity"/>
    <property type="evidence" value="ECO:0007669"/>
    <property type="project" value="TreeGrafter"/>
</dbReference>
<accession>A0A2W7J9W5</accession>
<dbReference type="GO" id="GO:0006749">
    <property type="term" value="P:glutathione metabolic process"/>
    <property type="evidence" value="ECO:0007669"/>
    <property type="project" value="TreeGrafter"/>
</dbReference>
<dbReference type="InterPro" id="IPR036249">
    <property type="entry name" value="Thioredoxin-like_sf"/>
</dbReference>
<dbReference type="GO" id="GO:0006559">
    <property type="term" value="P:L-phenylalanine catabolic process"/>
    <property type="evidence" value="ECO:0007669"/>
    <property type="project" value="TreeGrafter"/>
</dbReference>
<organism evidence="3 4">
    <name type="scientific">Humitalea rosea</name>
    <dbReference type="NCBI Taxonomy" id="990373"/>
    <lineage>
        <taxon>Bacteria</taxon>
        <taxon>Pseudomonadati</taxon>
        <taxon>Pseudomonadota</taxon>
        <taxon>Alphaproteobacteria</taxon>
        <taxon>Acetobacterales</taxon>
        <taxon>Roseomonadaceae</taxon>
        <taxon>Humitalea</taxon>
    </lineage>
</organism>
<reference evidence="3 4" key="1">
    <citation type="submission" date="2018-06" db="EMBL/GenBank/DDBJ databases">
        <title>Genomic Encyclopedia of Archaeal and Bacterial Type Strains, Phase II (KMG-II): from individual species to whole genera.</title>
        <authorList>
            <person name="Goeker M."/>
        </authorList>
    </citation>
    <scope>NUCLEOTIDE SEQUENCE [LARGE SCALE GENOMIC DNA]</scope>
    <source>
        <strain evidence="3 4">DSM 24525</strain>
    </source>
</reference>
<dbReference type="SUPFAM" id="SSF52833">
    <property type="entry name" value="Thioredoxin-like"/>
    <property type="match status" value="1"/>
</dbReference>
<protein>
    <submittedName>
        <fullName evidence="3">Maleylpyruvate isomerase</fullName>
    </submittedName>
</protein>
<evidence type="ECO:0000259" key="2">
    <source>
        <dbReference type="PROSITE" id="PS50405"/>
    </source>
</evidence>
<name>A0A2W7J9W5_9PROT</name>
<dbReference type="Proteomes" id="UP000249688">
    <property type="component" value="Unassembled WGS sequence"/>
</dbReference>